<gene>
    <name evidence="1" type="ORF">AX774_g5043</name>
</gene>
<evidence type="ECO:0000313" key="1">
    <source>
        <dbReference type="EMBL" id="OMH81491.1"/>
    </source>
</evidence>
<name>A0A1R1PKJ5_ZANCU</name>
<comment type="caution">
    <text evidence="1">The sequence shown here is derived from an EMBL/GenBank/DDBJ whole genome shotgun (WGS) entry which is preliminary data.</text>
</comment>
<evidence type="ECO:0000313" key="2">
    <source>
        <dbReference type="Proteomes" id="UP000188320"/>
    </source>
</evidence>
<proteinExistence type="predicted"/>
<sequence>MEKLIHTLSLTTNTNTDATTNNTIRDVEKNFVTENRTQFEDVDNRIWTAGKAAIFFAERAATTRKIHKGKTGYRAGTMGPEFDHY</sequence>
<reference evidence="2" key="1">
    <citation type="submission" date="2017-01" db="EMBL/GenBank/DDBJ databases">
        <authorList>
            <person name="Wang Y."/>
            <person name="White M."/>
            <person name="Kvist S."/>
            <person name="Moncalvo J.-M."/>
        </authorList>
    </citation>
    <scope>NUCLEOTIDE SEQUENCE [LARGE SCALE GENOMIC DNA]</scope>
    <source>
        <strain evidence="2">COL-18-3</strain>
    </source>
</reference>
<keyword evidence="2" id="KW-1185">Reference proteome</keyword>
<dbReference type="EMBL" id="LSSK01000887">
    <property type="protein sequence ID" value="OMH81491.1"/>
    <property type="molecule type" value="Genomic_DNA"/>
</dbReference>
<dbReference type="AlphaFoldDB" id="A0A1R1PKJ5"/>
<dbReference type="Proteomes" id="UP000188320">
    <property type="component" value="Unassembled WGS sequence"/>
</dbReference>
<organism evidence="1 2">
    <name type="scientific">Zancudomyces culisetae</name>
    <name type="common">Gut fungus</name>
    <name type="synonym">Smittium culisetae</name>
    <dbReference type="NCBI Taxonomy" id="1213189"/>
    <lineage>
        <taxon>Eukaryota</taxon>
        <taxon>Fungi</taxon>
        <taxon>Fungi incertae sedis</taxon>
        <taxon>Zoopagomycota</taxon>
        <taxon>Kickxellomycotina</taxon>
        <taxon>Harpellomycetes</taxon>
        <taxon>Harpellales</taxon>
        <taxon>Legeriomycetaceae</taxon>
        <taxon>Zancudomyces</taxon>
    </lineage>
</organism>
<protein>
    <submittedName>
        <fullName evidence="1">Uncharacterized protein</fullName>
    </submittedName>
</protein>
<accession>A0A1R1PKJ5</accession>